<dbReference type="SUPFAM" id="SSF49313">
    <property type="entry name" value="Cadherin-like"/>
    <property type="match status" value="2"/>
</dbReference>
<comment type="similarity">
    <text evidence="3">Belongs to the glycosyl hydrolase 16 family.</text>
</comment>
<dbReference type="GO" id="GO:0005576">
    <property type="term" value="C:extracellular region"/>
    <property type="evidence" value="ECO:0007669"/>
    <property type="project" value="UniProtKB-SubCell"/>
</dbReference>
<dbReference type="PROSITE" id="PS50268">
    <property type="entry name" value="CADHERIN_2"/>
    <property type="match status" value="2"/>
</dbReference>
<dbReference type="GO" id="GO:0005886">
    <property type="term" value="C:plasma membrane"/>
    <property type="evidence" value="ECO:0007669"/>
    <property type="project" value="InterPro"/>
</dbReference>
<dbReference type="RefSeq" id="WP_169495469.1">
    <property type="nucleotide sequence ID" value="NZ_JABBGM010000026.1"/>
</dbReference>
<comment type="caution">
    <text evidence="11">The sequence shown here is derived from an EMBL/GenBank/DDBJ whole genome shotgun (WGS) entry which is preliminary data.</text>
</comment>
<feature type="domain" description="Cadherin" evidence="9">
    <location>
        <begin position="875"/>
        <end position="964"/>
    </location>
</feature>
<dbReference type="PRINTS" id="PR00313">
    <property type="entry name" value="CABNDNGRPT"/>
</dbReference>
<feature type="region of interest" description="Disordered" evidence="8">
    <location>
        <begin position="602"/>
        <end position="641"/>
    </location>
</feature>
<dbReference type="GO" id="GO:0004553">
    <property type="term" value="F:hydrolase activity, hydrolyzing O-glycosyl compounds"/>
    <property type="evidence" value="ECO:0007669"/>
    <property type="project" value="InterPro"/>
</dbReference>
<dbReference type="Gene3D" id="2.60.40.60">
    <property type="entry name" value="Cadherins"/>
    <property type="match status" value="2"/>
</dbReference>
<keyword evidence="11" id="KW-0378">Hydrolase</keyword>
<dbReference type="Pfam" id="PF00028">
    <property type="entry name" value="Cadherin"/>
    <property type="match status" value="1"/>
</dbReference>
<accession>A0A7Y0BU25</accession>
<dbReference type="InterPro" id="IPR013320">
    <property type="entry name" value="ConA-like_dom_sf"/>
</dbReference>
<dbReference type="InterPro" id="IPR020894">
    <property type="entry name" value="Cadherin_CS"/>
</dbReference>
<dbReference type="Pfam" id="PF00353">
    <property type="entry name" value="HemolysinCabind"/>
    <property type="match status" value="11"/>
</dbReference>
<dbReference type="CDD" id="cd11304">
    <property type="entry name" value="Cadherin_repeat"/>
    <property type="match status" value="2"/>
</dbReference>
<keyword evidence="5" id="KW-0677">Repeat</keyword>
<dbReference type="InterPro" id="IPR002126">
    <property type="entry name" value="Cadherin-like_dom"/>
</dbReference>
<keyword evidence="4" id="KW-0964">Secreted</keyword>
<dbReference type="PANTHER" id="PTHR38340">
    <property type="entry name" value="S-LAYER PROTEIN"/>
    <property type="match status" value="1"/>
</dbReference>
<keyword evidence="7" id="KW-0472">Membrane</keyword>
<dbReference type="SUPFAM" id="SSF49899">
    <property type="entry name" value="Concanavalin A-like lectins/glucanases"/>
    <property type="match status" value="1"/>
</dbReference>
<evidence type="ECO:0000256" key="5">
    <source>
        <dbReference type="ARBA" id="ARBA00022737"/>
    </source>
</evidence>
<feature type="domain" description="Cadherin" evidence="9">
    <location>
        <begin position="964"/>
        <end position="1076"/>
    </location>
</feature>
<dbReference type="InterPro" id="IPR011049">
    <property type="entry name" value="Serralysin-like_metalloprot_C"/>
</dbReference>
<evidence type="ECO:0000256" key="2">
    <source>
        <dbReference type="ARBA" id="ARBA00004613"/>
    </source>
</evidence>
<dbReference type="CDD" id="cd08023">
    <property type="entry name" value="GH16_laminarinase_like"/>
    <property type="match status" value="1"/>
</dbReference>
<dbReference type="InterPro" id="IPR015919">
    <property type="entry name" value="Cadherin-like_sf"/>
</dbReference>
<evidence type="ECO:0000313" key="11">
    <source>
        <dbReference type="EMBL" id="NML96280.1"/>
    </source>
</evidence>
<dbReference type="GO" id="GO:0007156">
    <property type="term" value="P:homophilic cell adhesion via plasma membrane adhesion molecules"/>
    <property type="evidence" value="ECO:0007669"/>
    <property type="project" value="InterPro"/>
</dbReference>
<proteinExistence type="inferred from homology"/>
<dbReference type="Pfam" id="PF00722">
    <property type="entry name" value="Glyco_hydro_16"/>
    <property type="match status" value="1"/>
</dbReference>
<evidence type="ECO:0000259" key="9">
    <source>
        <dbReference type="PROSITE" id="PS50268"/>
    </source>
</evidence>
<keyword evidence="6" id="KW-0106">Calcium</keyword>
<evidence type="ECO:0000259" key="10">
    <source>
        <dbReference type="PROSITE" id="PS51762"/>
    </source>
</evidence>
<name>A0A7Y0BU25_9SPHN</name>
<evidence type="ECO:0000256" key="3">
    <source>
        <dbReference type="ARBA" id="ARBA00006865"/>
    </source>
</evidence>
<keyword evidence="12" id="KW-1185">Reference proteome</keyword>
<dbReference type="Gene3D" id="2.150.10.10">
    <property type="entry name" value="Serralysin-like metalloprotease, C-terminal"/>
    <property type="match status" value="8"/>
</dbReference>
<reference evidence="11 12" key="1">
    <citation type="submission" date="2020-04" db="EMBL/GenBank/DDBJ databases">
        <title>Novosphingobium sp. TW-4 isolated from soil.</title>
        <authorList>
            <person name="Dahal R.H."/>
            <person name="Chaudhary D.K."/>
        </authorList>
    </citation>
    <scope>NUCLEOTIDE SEQUENCE [LARGE SCALE GENOMIC DNA]</scope>
    <source>
        <strain evidence="11 12">TW-4</strain>
    </source>
</reference>
<dbReference type="PANTHER" id="PTHR38340:SF1">
    <property type="entry name" value="S-LAYER PROTEIN"/>
    <property type="match status" value="1"/>
</dbReference>
<dbReference type="InterPro" id="IPR050557">
    <property type="entry name" value="RTX_toxin/Mannuronan_C5-epim"/>
</dbReference>
<feature type="domain" description="GH16" evidence="10">
    <location>
        <begin position="204"/>
        <end position="462"/>
    </location>
</feature>
<dbReference type="Gene3D" id="2.60.120.200">
    <property type="match status" value="1"/>
</dbReference>
<dbReference type="SUPFAM" id="SSF51120">
    <property type="entry name" value="beta-Roll"/>
    <property type="match status" value="8"/>
</dbReference>
<dbReference type="InterPro" id="IPR000757">
    <property type="entry name" value="Beta-glucanase-like"/>
</dbReference>
<evidence type="ECO:0000256" key="4">
    <source>
        <dbReference type="ARBA" id="ARBA00022525"/>
    </source>
</evidence>
<feature type="compositionally biased region" description="Basic and acidic residues" evidence="8">
    <location>
        <begin position="627"/>
        <end position="641"/>
    </location>
</feature>
<dbReference type="InterPro" id="IPR018511">
    <property type="entry name" value="Hemolysin-typ_Ca-bd_CS"/>
</dbReference>
<dbReference type="PROSITE" id="PS00330">
    <property type="entry name" value="HEMOLYSIN_CALCIUM"/>
    <property type="match status" value="5"/>
</dbReference>
<comment type="subcellular location">
    <subcellularLocation>
        <location evidence="1">Membrane</location>
    </subcellularLocation>
    <subcellularLocation>
        <location evidence="2">Secreted</location>
    </subcellularLocation>
</comment>
<dbReference type="PROSITE" id="PS00232">
    <property type="entry name" value="CADHERIN_1"/>
    <property type="match status" value="1"/>
</dbReference>
<dbReference type="PROSITE" id="PS51762">
    <property type="entry name" value="GH16_2"/>
    <property type="match status" value="1"/>
</dbReference>
<evidence type="ECO:0000256" key="1">
    <source>
        <dbReference type="ARBA" id="ARBA00004370"/>
    </source>
</evidence>
<dbReference type="GO" id="GO:0005509">
    <property type="term" value="F:calcium ion binding"/>
    <property type="evidence" value="ECO:0007669"/>
    <property type="project" value="InterPro"/>
</dbReference>
<evidence type="ECO:0000256" key="6">
    <source>
        <dbReference type="ARBA" id="ARBA00022837"/>
    </source>
</evidence>
<sequence length="1718" mass="175980">MPLASSGLPTNTITGTAVGQNLVGTNANDAIYAYGIPGSSGNTLAGGLGDDSYYVHSTKDVITEKPGEGTDTAYADFIYSLPAYVENLVLTGNLSIMGTGNGGNNIIKGNAANNVIDGAGGADELTGGGGKDIFTVLGNDTIMDFGTDDRVNLYNFTTYTSFAQVKAAMTQSGANVVLKLSTTDSVTFKNFNINNFTAENFLLKTQIQSYTPTFADEFNTFSVNTGTGSTGNWYQLYPRTGLAAHSTVDHGSIQYFTFKGDLDAFGNPVTVDPFAVNDGVLSISMNPVAPEDQPKYNGFQYTSGMINSIGTFSQAYGYFEIRAKLPAGAGLHDAFWLLPMDGSWPPELDIMEQKGSDPTHVINVAHAVDGGQQIAYSKQLTVNTATTEFHTYGLDWEPDYLTWYVDGIAQWTMPTWPEMNKPMYMIANLGGGGTWSGDPNSTTPFPATMQIDYIHVFASQYTVEKGVAVNKVGTDASEELFGTNFDDTLNGGLGDDQLYGGAGNDTLTGGGGNYDLLDGGFGDDTYLALTLADHVQEGENRGIDTVKTTLSSYTLDNNVENLIYIGTGQHSLLGNGLDNYIQGGDQGGLMSGWGGNDTMQGGAGADQMNGGDGNDVLRGGGGADTLRGNDGDDRLFGDDGDDLIKGDAGNDYIEGGAGNDNLQGNDGDDVIYGGDGADSLDGGAGSDILIGGAGNDTYFVDHVTETIIEKAGEGNADLVKAKLDQYTLPDQVENLTYIGTGNFVGTGNALANKIIGGAGTDILDGAGGADMLTGGAGDDVFSFTLGEADGDKITDFQGAGVAGGDKLSFVGYGLDGTIAQVGSTDYYTITAGKDYGYVTETIQIIGVYGLSADDYVFLPPINHAPTDIALAAGAVSESAGVGTIVGTLSTDDPDIAEVNSYVLTDNAGGRFKISGDKLVLAKPLDYETATSYQVTVRVTDSADHSIEKTLTVQIADVNDNAPVFSSSAAVSINENQTDAVVLSATDADTTGEATVFSIDGGDDAALFQIRDGVLAFIASPDFENSNHAPVYTVNVRASDGTNSSVQAITVTVADVKAGDTLAGTASNDTFTYTPNLTYDRVDGQAGLDILNLTASSISAGVSAGDVRFSLNASGNTDFTASNIEVLNLTASAIAVAGDLSSVGVSDLRLNGTGNNDVLDASLSGVASLIKSGAGNDTLLGGAASDTLDGGSGDDTMTGNGGDDTYIVDSASDVVIEQAGAGFDRVLTSLTSYTLGANVEALVYTGTTAFTGKGNALDNVLQGGSGADRLEGLGGADTMIGGLGNDTYIVENVNDVIIERANEGIDRVLSQVTYTLGDNVENLTLSTSFAINGTGNILANTIVGNAGANVIDGRGGADTLTGGSGNDTFVFQRGEANGDVVTDFTGAGNVGGDILNLVGYGAGAYVSHAAGSDYYVIHAGAEFGAATETIRLTGVTNLGAGDYLIDGVAGPAPVVEGDVTPPIDPGAGGNDHLGDDIYVVNSASDVPVELANGGYDIVQTALTSYTLGANIEALFYTGTKAFTGTGNALDNLLVGSSGADRLDGGLGADTMKGGAGNDTYTVDNINDVVIENAGAGTDRVLSRVSYTLADNVENLTLSSSLSINGTGNVLNNVIVGNAGANVLDGRAGVDTLTGGAGNDTFVFQKGEANGDIVTDFAGAGVAGGDVLRFTGFGTDAYLTHSAGTDLYVIHAGAAFGGVTETIKLTGVSVDLVQGDYIFI</sequence>
<organism evidence="11 12">
    <name type="scientific">Novosphingobium olei</name>
    <dbReference type="NCBI Taxonomy" id="2728851"/>
    <lineage>
        <taxon>Bacteria</taxon>
        <taxon>Pseudomonadati</taxon>
        <taxon>Pseudomonadota</taxon>
        <taxon>Alphaproteobacteria</taxon>
        <taxon>Sphingomonadales</taxon>
        <taxon>Sphingomonadaceae</taxon>
        <taxon>Novosphingobium</taxon>
    </lineage>
</organism>
<dbReference type="InterPro" id="IPR001343">
    <property type="entry name" value="Hemolysn_Ca-bd"/>
</dbReference>
<dbReference type="PRINTS" id="PR00205">
    <property type="entry name" value="CADHERIN"/>
</dbReference>
<dbReference type="SMART" id="SM00112">
    <property type="entry name" value="CA"/>
    <property type="match status" value="2"/>
</dbReference>
<protein>
    <submittedName>
        <fullName evidence="11">Family 16 glycosylhydrolase</fullName>
    </submittedName>
</protein>
<gene>
    <name evidence="11" type="ORF">HHL27_21795</name>
</gene>
<dbReference type="GO" id="GO:0005975">
    <property type="term" value="P:carbohydrate metabolic process"/>
    <property type="evidence" value="ECO:0007669"/>
    <property type="project" value="InterPro"/>
</dbReference>
<evidence type="ECO:0000313" key="12">
    <source>
        <dbReference type="Proteomes" id="UP000583556"/>
    </source>
</evidence>
<dbReference type="Proteomes" id="UP000583556">
    <property type="component" value="Unassembled WGS sequence"/>
</dbReference>
<evidence type="ECO:0000256" key="7">
    <source>
        <dbReference type="ARBA" id="ARBA00023136"/>
    </source>
</evidence>
<dbReference type="EMBL" id="JABBGM010000026">
    <property type="protein sequence ID" value="NML96280.1"/>
    <property type="molecule type" value="Genomic_DNA"/>
</dbReference>
<evidence type="ECO:0000256" key="8">
    <source>
        <dbReference type="SAM" id="MobiDB-lite"/>
    </source>
</evidence>
<feature type="compositionally biased region" description="Gly residues" evidence="8">
    <location>
        <begin position="610"/>
        <end position="623"/>
    </location>
</feature>